<dbReference type="PANTHER" id="PTHR33231">
    <property type="entry name" value="30S RIBOSOMAL PROTEIN"/>
    <property type="match status" value="1"/>
</dbReference>
<dbReference type="InterPro" id="IPR050574">
    <property type="entry name" value="HPF/YfiA_ribosome-assoc"/>
</dbReference>
<name>A0A927JC93_9ACTN</name>
<dbReference type="GO" id="GO:0045900">
    <property type="term" value="P:negative regulation of translational elongation"/>
    <property type="evidence" value="ECO:0007669"/>
    <property type="project" value="TreeGrafter"/>
</dbReference>
<evidence type="ECO:0000313" key="6">
    <source>
        <dbReference type="EMBL" id="MBD8506621.1"/>
    </source>
</evidence>
<dbReference type="InterPro" id="IPR034694">
    <property type="entry name" value="HPF_long/plastid"/>
</dbReference>
<comment type="caution">
    <text evidence="6">The sequence shown here is derived from an EMBL/GenBank/DDBJ whole genome shotgun (WGS) entry which is preliminary data.</text>
</comment>
<keyword evidence="2 3" id="KW-0810">Translation regulation</keyword>
<keyword evidence="1 3" id="KW-0963">Cytoplasm</keyword>
<dbReference type="PANTHER" id="PTHR33231:SF1">
    <property type="entry name" value="30S RIBOSOMAL PROTEIN"/>
    <property type="match status" value="1"/>
</dbReference>
<comment type="subcellular location">
    <subcellularLocation>
        <location evidence="3">Cytoplasm</location>
    </subcellularLocation>
</comment>
<reference evidence="6" key="1">
    <citation type="submission" date="2020-09" db="EMBL/GenBank/DDBJ databases">
        <title>Hoyosella lacisalsi sp. nov., a halotolerant actinobacterium isolated from soil of Lake Gudzhirganskoe.</title>
        <authorList>
            <person name="Yang Q."/>
            <person name="Guo P.Y."/>
            <person name="Liu S.W."/>
            <person name="Li F.N."/>
            <person name="Sun C.H."/>
        </authorList>
    </citation>
    <scope>NUCLEOTIDE SEQUENCE</scope>
    <source>
        <strain evidence="6">G463</strain>
    </source>
</reference>
<dbReference type="NCBIfam" id="TIGR00741">
    <property type="entry name" value="yfiA"/>
    <property type="match status" value="1"/>
</dbReference>
<comment type="subunit">
    <text evidence="3">Interacts with 100S ribosomes.</text>
</comment>
<dbReference type="FunFam" id="3.30.505.50:FF:000002">
    <property type="entry name" value="Ribosome hibernation promoting factor"/>
    <property type="match status" value="1"/>
</dbReference>
<dbReference type="Gene3D" id="3.30.505.50">
    <property type="entry name" value="Sigma 54 modulation/S30EA ribosomal protein, C-terminal domain"/>
    <property type="match status" value="1"/>
</dbReference>
<dbReference type="InterPro" id="IPR038416">
    <property type="entry name" value="Ribosom_S30AE_C_sf"/>
</dbReference>
<organism evidence="6 7">
    <name type="scientific">Lolliginicoccus lacisalsi</name>
    <dbReference type="NCBI Taxonomy" id="2742202"/>
    <lineage>
        <taxon>Bacteria</taxon>
        <taxon>Bacillati</taxon>
        <taxon>Actinomycetota</taxon>
        <taxon>Actinomycetes</taxon>
        <taxon>Mycobacteriales</taxon>
        <taxon>Hoyosellaceae</taxon>
        <taxon>Lolliginicoccus</taxon>
    </lineage>
</organism>
<feature type="region of interest" description="Disordered" evidence="4">
    <location>
        <begin position="1"/>
        <end position="24"/>
    </location>
</feature>
<dbReference type="Pfam" id="PF02482">
    <property type="entry name" value="Ribosomal_S30AE"/>
    <property type="match status" value="1"/>
</dbReference>
<dbReference type="AlphaFoldDB" id="A0A927JC93"/>
<keyword evidence="7" id="KW-1185">Reference proteome</keyword>
<dbReference type="EMBL" id="JACYWE010000004">
    <property type="protein sequence ID" value="MBD8506621.1"/>
    <property type="molecule type" value="Genomic_DNA"/>
</dbReference>
<evidence type="ECO:0000256" key="3">
    <source>
        <dbReference type="HAMAP-Rule" id="MF_00839"/>
    </source>
</evidence>
<dbReference type="GO" id="GO:0043024">
    <property type="term" value="F:ribosomal small subunit binding"/>
    <property type="evidence" value="ECO:0007669"/>
    <property type="project" value="TreeGrafter"/>
</dbReference>
<evidence type="ECO:0000256" key="4">
    <source>
        <dbReference type="SAM" id="MobiDB-lite"/>
    </source>
</evidence>
<evidence type="ECO:0000313" key="7">
    <source>
        <dbReference type="Proteomes" id="UP000642993"/>
    </source>
</evidence>
<feature type="domain" description="Sigma 54 modulation/S30EA ribosomal protein C-terminal" evidence="5">
    <location>
        <begin position="193"/>
        <end position="245"/>
    </location>
</feature>
<dbReference type="HAMAP" id="MF_00839">
    <property type="entry name" value="HPF"/>
    <property type="match status" value="1"/>
</dbReference>
<dbReference type="CDD" id="cd00552">
    <property type="entry name" value="RaiA"/>
    <property type="match status" value="1"/>
</dbReference>
<evidence type="ECO:0000259" key="5">
    <source>
        <dbReference type="Pfam" id="PF16321"/>
    </source>
</evidence>
<dbReference type="Proteomes" id="UP000642993">
    <property type="component" value="Unassembled WGS sequence"/>
</dbReference>
<dbReference type="InterPro" id="IPR032528">
    <property type="entry name" value="Ribosom_S30AE_C"/>
</dbReference>
<sequence>MSTVSQADLVRARNGEPVELDEATEDRGNHADIVVKGRNVEVPDHFRIHIEEKLGRLERFHHDVYLYDVELQHEKNRRQAKHCQRIEITARVKGPVIRAEASAENFYAALEIAVDKLESRFRRTRDRRKVHHGTRTPISVAEATAAMVNESLLEPGSPSLNGHARENSATEDMVTAAESVPDEAMEEYPGPGHIVRTKVHSSKPMTVDEALYEMELVGHDFYLFHDVDSDSPSVVYRRHAFDYGLIRLA</sequence>
<accession>A0A927JC93</accession>
<dbReference type="SUPFAM" id="SSF69754">
    <property type="entry name" value="Ribosome binding protein Y (YfiA homologue)"/>
    <property type="match status" value="1"/>
</dbReference>
<dbReference type="InterPro" id="IPR036567">
    <property type="entry name" value="RHF-like"/>
</dbReference>
<gene>
    <name evidence="6" type="primary">raiA</name>
    <name evidence="3" type="synonym">hpf</name>
    <name evidence="6" type="ORF">HT102_08990</name>
</gene>
<proteinExistence type="inferred from homology"/>
<dbReference type="Gene3D" id="3.30.160.100">
    <property type="entry name" value="Ribosome hibernation promotion factor-like"/>
    <property type="match status" value="1"/>
</dbReference>
<dbReference type="GO" id="GO:0022627">
    <property type="term" value="C:cytosolic small ribosomal subunit"/>
    <property type="evidence" value="ECO:0007669"/>
    <property type="project" value="TreeGrafter"/>
</dbReference>
<evidence type="ECO:0000256" key="2">
    <source>
        <dbReference type="ARBA" id="ARBA00022845"/>
    </source>
</evidence>
<evidence type="ECO:0000256" key="1">
    <source>
        <dbReference type="ARBA" id="ARBA00022490"/>
    </source>
</evidence>
<dbReference type="Pfam" id="PF16321">
    <property type="entry name" value="Ribosom_S30AE_C"/>
    <property type="match status" value="1"/>
</dbReference>
<dbReference type="InterPro" id="IPR003489">
    <property type="entry name" value="RHF/RaiA"/>
</dbReference>
<protein>
    <recommendedName>
        <fullName evidence="3">Ribosome hibernation promoting factor</fullName>
        <shortName evidence="3">HPF</shortName>
    </recommendedName>
</protein>
<comment type="similarity">
    <text evidence="3">Belongs to the HPF/YfiA ribosome-associated protein family. Long HPF subfamily.</text>
</comment>
<comment type="function">
    <text evidence="3">Required for dimerization of active 70S ribosomes into 100S ribosomes in stationary phase; 100S ribosomes are translationally inactive and sometimes present during exponential growth.</text>
</comment>